<keyword evidence="6" id="KW-0029">Amino-acid transport</keyword>
<dbReference type="GO" id="GO:0022857">
    <property type="term" value="F:transmembrane transporter activity"/>
    <property type="evidence" value="ECO:0007669"/>
    <property type="project" value="InterPro"/>
</dbReference>
<dbReference type="GO" id="GO:0043190">
    <property type="term" value="C:ATP-binding cassette (ABC) transporter complex"/>
    <property type="evidence" value="ECO:0007669"/>
    <property type="project" value="InterPro"/>
</dbReference>
<comment type="subcellular location">
    <subcellularLocation>
        <location evidence="1 9">Cell membrane</location>
        <topology evidence="1 9">Multi-pass membrane protein</topology>
    </subcellularLocation>
</comment>
<evidence type="ECO:0000256" key="2">
    <source>
        <dbReference type="ARBA" id="ARBA00010072"/>
    </source>
</evidence>
<evidence type="ECO:0000256" key="3">
    <source>
        <dbReference type="ARBA" id="ARBA00022448"/>
    </source>
</evidence>
<gene>
    <name evidence="11" type="ORF">EKO23_08015</name>
</gene>
<reference evidence="11 12" key="1">
    <citation type="submission" date="2019-01" db="EMBL/GenBank/DDBJ databases">
        <title>Nocardioides guangzhouensis sp. nov., an actinobacterium isolated from soil.</title>
        <authorList>
            <person name="Fu Y."/>
            <person name="Cai Y."/>
            <person name="Lin Z."/>
            <person name="Chen P."/>
        </authorList>
    </citation>
    <scope>NUCLEOTIDE SEQUENCE [LARGE SCALE GENOMIC DNA]</scope>
    <source>
        <strain evidence="11 12">130</strain>
    </source>
</reference>
<keyword evidence="12" id="KW-1185">Reference proteome</keyword>
<keyword evidence="4" id="KW-1003">Cell membrane</keyword>
<protein>
    <submittedName>
        <fullName evidence="11">Amino acid ABC transporter permease</fullName>
    </submittedName>
</protein>
<evidence type="ECO:0000256" key="6">
    <source>
        <dbReference type="ARBA" id="ARBA00022970"/>
    </source>
</evidence>
<name>A0A4Q4ZGM6_9ACTN</name>
<feature type="transmembrane region" description="Helical" evidence="9">
    <location>
        <begin position="51"/>
        <end position="72"/>
    </location>
</feature>
<dbReference type="CDD" id="cd06261">
    <property type="entry name" value="TM_PBP2"/>
    <property type="match status" value="1"/>
</dbReference>
<evidence type="ECO:0000256" key="7">
    <source>
        <dbReference type="ARBA" id="ARBA00022989"/>
    </source>
</evidence>
<dbReference type="Gene3D" id="1.10.3720.10">
    <property type="entry name" value="MetI-like"/>
    <property type="match status" value="1"/>
</dbReference>
<evidence type="ECO:0000259" key="10">
    <source>
        <dbReference type="PROSITE" id="PS50928"/>
    </source>
</evidence>
<dbReference type="PANTHER" id="PTHR30614">
    <property type="entry name" value="MEMBRANE COMPONENT OF AMINO ACID ABC TRANSPORTER"/>
    <property type="match status" value="1"/>
</dbReference>
<dbReference type="SUPFAM" id="SSF161098">
    <property type="entry name" value="MetI-like"/>
    <property type="match status" value="1"/>
</dbReference>
<keyword evidence="8 9" id="KW-0472">Membrane</keyword>
<evidence type="ECO:0000313" key="12">
    <source>
        <dbReference type="Proteomes" id="UP000295198"/>
    </source>
</evidence>
<proteinExistence type="inferred from homology"/>
<dbReference type="EMBL" id="SDKM01000009">
    <property type="protein sequence ID" value="RYP86905.1"/>
    <property type="molecule type" value="Genomic_DNA"/>
</dbReference>
<evidence type="ECO:0000256" key="8">
    <source>
        <dbReference type="ARBA" id="ARBA00023136"/>
    </source>
</evidence>
<dbReference type="NCBIfam" id="TIGR01726">
    <property type="entry name" value="HEQRo_perm_3TM"/>
    <property type="match status" value="1"/>
</dbReference>
<dbReference type="Proteomes" id="UP000295198">
    <property type="component" value="Unassembled WGS sequence"/>
</dbReference>
<dbReference type="Pfam" id="PF00528">
    <property type="entry name" value="BPD_transp_1"/>
    <property type="match status" value="1"/>
</dbReference>
<evidence type="ECO:0000313" key="11">
    <source>
        <dbReference type="EMBL" id="RYP86905.1"/>
    </source>
</evidence>
<dbReference type="RefSeq" id="WP_134715989.1">
    <property type="nucleotide sequence ID" value="NZ_SDKM01000009.1"/>
</dbReference>
<feature type="transmembrane region" description="Helical" evidence="9">
    <location>
        <begin position="92"/>
        <end position="111"/>
    </location>
</feature>
<dbReference type="InterPro" id="IPR043429">
    <property type="entry name" value="ArtM/GltK/GlnP/TcyL/YhdX-like"/>
</dbReference>
<dbReference type="GO" id="GO:0006865">
    <property type="term" value="P:amino acid transport"/>
    <property type="evidence" value="ECO:0007669"/>
    <property type="project" value="UniProtKB-KW"/>
</dbReference>
<keyword evidence="3 9" id="KW-0813">Transport</keyword>
<feature type="domain" description="ABC transmembrane type-1" evidence="10">
    <location>
        <begin position="15"/>
        <end position="220"/>
    </location>
</feature>
<keyword evidence="7 9" id="KW-1133">Transmembrane helix</keyword>
<evidence type="ECO:0000256" key="9">
    <source>
        <dbReference type="RuleBase" id="RU363032"/>
    </source>
</evidence>
<organism evidence="11 12">
    <name type="scientific">Nocardioides guangzhouensis</name>
    <dbReference type="NCBI Taxonomy" id="2497878"/>
    <lineage>
        <taxon>Bacteria</taxon>
        <taxon>Bacillati</taxon>
        <taxon>Actinomycetota</taxon>
        <taxon>Actinomycetes</taxon>
        <taxon>Propionibacteriales</taxon>
        <taxon>Nocardioidaceae</taxon>
        <taxon>Nocardioides</taxon>
    </lineage>
</organism>
<sequence length="231" mass="24975">MDDVWNNFDLVVRAFGMTVGLFLAAGIASLAVGLPLAAMRVGPVAVMRRAAATYVTLVRNTPLLMVFIFVVIALPRIDITFKSIESFQEDAFGQVFISAYFFRATLALSLYTSTFVCEAVRSGINSVPLGQAEAARAVGLTFGGTMTQVVLPQALRATVPPLTSVLIALLKNTSVAAAFGIIEAAARMKYFNNRTTEDVQVFLLFALVYVLLVEVVSAASLVLERRWKAAR</sequence>
<evidence type="ECO:0000256" key="1">
    <source>
        <dbReference type="ARBA" id="ARBA00004651"/>
    </source>
</evidence>
<accession>A0A4Q4ZGM6</accession>
<comment type="caution">
    <text evidence="11">The sequence shown here is derived from an EMBL/GenBank/DDBJ whole genome shotgun (WGS) entry which is preliminary data.</text>
</comment>
<feature type="transmembrane region" description="Helical" evidence="9">
    <location>
        <begin position="12"/>
        <end position="39"/>
    </location>
</feature>
<evidence type="ECO:0000256" key="4">
    <source>
        <dbReference type="ARBA" id="ARBA00022475"/>
    </source>
</evidence>
<dbReference type="PROSITE" id="PS50928">
    <property type="entry name" value="ABC_TM1"/>
    <property type="match status" value="1"/>
</dbReference>
<evidence type="ECO:0000256" key="5">
    <source>
        <dbReference type="ARBA" id="ARBA00022692"/>
    </source>
</evidence>
<feature type="transmembrane region" description="Helical" evidence="9">
    <location>
        <begin position="162"/>
        <end position="182"/>
    </location>
</feature>
<comment type="similarity">
    <text evidence="2">Belongs to the binding-protein-dependent transport system permease family. HisMQ subfamily.</text>
</comment>
<feature type="transmembrane region" description="Helical" evidence="9">
    <location>
        <begin position="202"/>
        <end position="223"/>
    </location>
</feature>
<dbReference type="OrthoDB" id="3181282at2"/>
<keyword evidence="5 9" id="KW-0812">Transmembrane</keyword>
<dbReference type="InterPro" id="IPR010065">
    <property type="entry name" value="AA_ABC_transptr_permease_3TM"/>
</dbReference>
<dbReference type="InterPro" id="IPR000515">
    <property type="entry name" value="MetI-like"/>
</dbReference>
<dbReference type="PANTHER" id="PTHR30614:SF37">
    <property type="entry name" value="AMINO-ACID ABC TRANSPORTER PERMEASE PROTEIN YHDX-RELATED"/>
    <property type="match status" value="1"/>
</dbReference>
<dbReference type="InterPro" id="IPR035906">
    <property type="entry name" value="MetI-like_sf"/>
</dbReference>
<dbReference type="AlphaFoldDB" id="A0A4Q4ZGM6"/>